<sequence>MVNRPKILPSAESIAAYRAEQCEKAKMELSNVLCRMNLRISKELQAAGGFLIR</sequence>
<protein>
    <submittedName>
        <fullName evidence="1">Uncharacterized protein</fullName>
    </submittedName>
</protein>
<dbReference type="EMBL" id="BK015301">
    <property type="protein sequence ID" value="DAE00379.1"/>
    <property type="molecule type" value="Genomic_DNA"/>
</dbReference>
<evidence type="ECO:0000313" key="1">
    <source>
        <dbReference type="EMBL" id="DAE00379.1"/>
    </source>
</evidence>
<accession>A0A8S5P1P0</accession>
<organism evidence="1">
    <name type="scientific">Myoviridae sp. ctLnO19</name>
    <dbReference type="NCBI Taxonomy" id="2825085"/>
    <lineage>
        <taxon>Viruses</taxon>
        <taxon>Duplodnaviria</taxon>
        <taxon>Heunggongvirae</taxon>
        <taxon>Uroviricota</taxon>
        <taxon>Caudoviricetes</taxon>
    </lineage>
</organism>
<name>A0A8S5P1P0_9CAUD</name>
<reference evidence="1" key="1">
    <citation type="journal article" date="2021" name="Proc. Natl. Acad. Sci. U.S.A.">
        <title>A Catalog of Tens of Thousands of Viruses from Human Metagenomes Reveals Hidden Associations with Chronic Diseases.</title>
        <authorList>
            <person name="Tisza M.J."/>
            <person name="Buck C.B."/>
        </authorList>
    </citation>
    <scope>NUCLEOTIDE SEQUENCE</scope>
    <source>
        <strain evidence="1">CtLnO19</strain>
    </source>
</reference>
<proteinExistence type="predicted"/>